<dbReference type="Proteomes" id="UP000660047">
    <property type="component" value="Unassembled WGS sequence"/>
</dbReference>
<evidence type="ECO:0000256" key="7">
    <source>
        <dbReference type="SAM" id="SignalP"/>
    </source>
</evidence>
<dbReference type="RefSeq" id="WP_055222586.1">
    <property type="nucleotide sequence ID" value="NZ_BLYL01000001.1"/>
</dbReference>
<dbReference type="AlphaFoldDB" id="A0AAI9NXH9"/>
<proteinExistence type="predicted"/>
<comment type="caution">
    <text evidence="8">The sequence shown here is derived from an EMBL/GenBank/DDBJ whole genome shotgun (WGS) entry which is preliminary data.</text>
</comment>
<reference evidence="8" key="1">
    <citation type="submission" date="2020-06" db="EMBL/GenBank/DDBJ databases">
        <title>Characterization of fructooligosaccharide metabolism and fructooligosaccharide-degrading enzymes in human commensal butyrate producers.</title>
        <authorList>
            <person name="Tanno H."/>
            <person name="Fujii T."/>
            <person name="Hirano K."/>
            <person name="Maeno S."/>
            <person name="Tonozuka T."/>
            <person name="Sakamoto M."/>
            <person name="Ohkuma M."/>
            <person name="Tochio T."/>
            <person name="Endo A."/>
        </authorList>
    </citation>
    <scope>NUCLEOTIDE SEQUENCE</scope>
    <source>
        <strain evidence="8">JCM 31265</strain>
    </source>
</reference>
<evidence type="ECO:0000256" key="6">
    <source>
        <dbReference type="SAM" id="Phobius"/>
    </source>
</evidence>
<keyword evidence="4 6" id="KW-1133">Transmembrane helix</keyword>
<organism evidence="8 9">
    <name type="scientific">Coprococcus eutactus</name>
    <dbReference type="NCBI Taxonomy" id="33043"/>
    <lineage>
        <taxon>Bacteria</taxon>
        <taxon>Bacillati</taxon>
        <taxon>Bacillota</taxon>
        <taxon>Clostridia</taxon>
        <taxon>Lachnospirales</taxon>
        <taxon>Lachnospiraceae</taxon>
        <taxon>Coprococcus</taxon>
    </lineage>
</organism>
<dbReference type="GO" id="GO:0036376">
    <property type="term" value="P:sodium ion export across plasma membrane"/>
    <property type="evidence" value="ECO:0007669"/>
    <property type="project" value="InterPro"/>
</dbReference>
<keyword evidence="5 6" id="KW-0472">Membrane</keyword>
<feature type="chain" id="PRO_5042519446" description="Na+-transporting methylmalonyl-CoA/oxaloacetate decarboxylase, gamma subunit" evidence="7">
    <location>
        <begin position="24"/>
        <end position="325"/>
    </location>
</feature>
<dbReference type="GO" id="GO:0015081">
    <property type="term" value="F:sodium ion transmembrane transporter activity"/>
    <property type="evidence" value="ECO:0007669"/>
    <property type="project" value="InterPro"/>
</dbReference>
<evidence type="ECO:0000256" key="1">
    <source>
        <dbReference type="ARBA" id="ARBA00004236"/>
    </source>
</evidence>
<dbReference type="InterPro" id="IPR005899">
    <property type="entry name" value="Na_pump_deCOase"/>
</dbReference>
<accession>A0AAI9NXH9</accession>
<evidence type="ECO:0000313" key="9">
    <source>
        <dbReference type="Proteomes" id="UP000660047"/>
    </source>
</evidence>
<dbReference type="EMBL" id="BLYL01000001">
    <property type="protein sequence ID" value="GFO93050.1"/>
    <property type="molecule type" value="Genomic_DNA"/>
</dbReference>
<dbReference type="GO" id="GO:0005886">
    <property type="term" value="C:plasma membrane"/>
    <property type="evidence" value="ECO:0007669"/>
    <property type="project" value="UniProtKB-SubCell"/>
</dbReference>
<dbReference type="Pfam" id="PF04277">
    <property type="entry name" value="OAD_gamma"/>
    <property type="match status" value="1"/>
</dbReference>
<sequence length="325" mass="35761">MEKIIKKKLLLIVSMLAVTFALAGCSSSDKKVEFDYDGNTLVQIAETQATNYMQIAQVEDVYNFYVDEEANGGQVDETTADALKVFSTIESDYGKFQQFKPVNLEDEDDKTIQEVDDKVVVTLYAECAEKEAIVKATFVDNSVTYNFQKYSVMAQNKYSEEEADQMLASNGVYPYKISEFEVAANQTLKDKMKDAGANTLIGMGIVFIALIFISFIISLLKYVPALLDKETREKRKAEKAKKALGSVATLNVDKEDETPAGSAPAPAGIVDIVNTATGESVMNDSELVAVISAAVMAAQGGKTRVRVNYPSNDKLVVRPRKKNKR</sequence>
<evidence type="ECO:0000256" key="2">
    <source>
        <dbReference type="ARBA" id="ARBA00022475"/>
    </source>
</evidence>
<name>A0AAI9NXH9_9FIRM</name>
<keyword evidence="3 6" id="KW-0812">Transmembrane</keyword>
<keyword evidence="7" id="KW-0732">Signal</keyword>
<evidence type="ECO:0000256" key="3">
    <source>
        <dbReference type="ARBA" id="ARBA00022692"/>
    </source>
</evidence>
<dbReference type="PROSITE" id="PS51257">
    <property type="entry name" value="PROKAR_LIPOPROTEIN"/>
    <property type="match status" value="1"/>
</dbReference>
<feature type="transmembrane region" description="Helical" evidence="6">
    <location>
        <begin position="200"/>
        <end position="227"/>
    </location>
</feature>
<evidence type="ECO:0000256" key="4">
    <source>
        <dbReference type="ARBA" id="ARBA00022989"/>
    </source>
</evidence>
<evidence type="ECO:0008006" key="10">
    <source>
        <dbReference type="Google" id="ProtNLM"/>
    </source>
</evidence>
<evidence type="ECO:0000313" key="8">
    <source>
        <dbReference type="EMBL" id="GFO93050.1"/>
    </source>
</evidence>
<comment type="subcellular location">
    <subcellularLocation>
        <location evidence="1">Cell membrane</location>
    </subcellularLocation>
</comment>
<keyword evidence="2" id="KW-1003">Cell membrane</keyword>
<feature type="signal peptide" evidence="7">
    <location>
        <begin position="1"/>
        <end position="23"/>
    </location>
</feature>
<protein>
    <recommendedName>
        <fullName evidence="10">Na+-transporting methylmalonyl-CoA/oxaloacetate decarboxylase, gamma subunit</fullName>
    </recommendedName>
</protein>
<evidence type="ECO:0000256" key="5">
    <source>
        <dbReference type="ARBA" id="ARBA00023136"/>
    </source>
</evidence>
<gene>
    <name evidence="8" type="ORF">COEU31_00960</name>
</gene>